<reference evidence="2" key="1">
    <citation type="submission" date="2013-05" db="EMBL/GenBank/DDBJ databases">
        <authorList>
            <person name="Yim A.K.Y."/>
            <person name="Chan T.F."/>
            <person name="Ji K.M."/>
            <person name="Liu X.Y."/>
            <person name="Zhou J.W."/>
            <person name="Li R.Q."/>
            <person name="Yang K.Y."/>
            <person name="Li J."/>
            <person name="Li M."/>
            <person name="Law P.T.W."/>
            <person name="Wu Y.L."/>
            <person name="Cai Z.L."/>
            <person name="Qin H."/>
            <person name="Bao Y."/>
            <person name="Leung R.K.K."/>
            <person name="Ng P.K.S."/>
            <person name="Zou J."/>
            <person name="Zhong X.J."/>
            <person name="Ran P.X."/>
            <person name="Zhong N.S."/>
            <person name="Liu Z.G."/>
            <person name="Tsui S.K.W."/>
        </authorList>
    </citation>
    <scope>NUCLEOTIDE SEQUENCE</scope>
    <source>
        <strain evidence="2">Derf</strain>
        <tissue evidence="2">Whole organism</tissue>
    </source>
</reference>
<proteinExistence type="predicted"/>
<organism evidence="2 3">
    <name type="scientific">Dermatophagoides farinae</name>
    <name type="common">American house dust mite</name>
    <dbReference type="NCBI Taxonomy" id="6954"/>
    <lineage>
        <taxon>Eukaryota</taxon>
        <taxon>Metazoa</taxon>
        <taxon>Ecdysozoa</taxon>
        <taxon>Arthropoda</taxon>
        <taxon>Chelicerata</taxon>
        <taxon>Arachnida</taxon>
        <taxon>Acari</taxon>
        <taxon>Acariformes</taxon>
        <taxon>Sarcoptiformes</taxon>
        <taxon>Astigmata</taxon>
        <taxon>Psoroptidia</taxon>
        <taxon>Analgoidea</taxon>
        <taxon>Pyroglyphidae</taxon>
        <taxon>Dermatophagoidinae</taxon>
        <taxon>Dermatophagoides</taxon>
    </lineage>
</organism>
<evidence type="ECO:0000313" key="3">
    <source>
        <dbReference type="Proteomes" id="UP000790347"/>
    </source>
</evidence>
<evidence type="ECO:0000313" key="2">
    <source>
        <dbReference type="EMBL" id="KAH9506302.1"/>
    </source>
</evidence>
<feature type="region of interest" description="Disordered" evidence="1">
    <location>
        <begin position="48"/>
        <end position="70"/>
    </location>
</feature>
<name>A0A922L195_DERFA</name>
<comment type="caution">
    <text evidence="2">The sequence shown here is derived from an EMBL/GenBank/DDBJ whole genome shotgun (WGS) entry which is preliminary data.</text>
</comment>
<keyword evidence="3" id="KW-1185">Reference proteome</keyword>
<gene>
    <name evidence="2" type="ORF">DERF_011042</name>
</gene>
<dbReference type="Proteomes" id="UP000790347">
    <property type="component" value="Unassembled WGS sequence"/>
</dbReference>
<dbReference type="EMBL" id="ASGP02000005">
    <property type="protein sequence ID" value="KAH9506302.1"/>
    <property type="molecule type" value="Genomic_DNA"/>
</dbReference>
<protein>
    <submittedName>
        <fullName evidence="2">Uncharacterized protein</fullName>
    </submittedName>
</protein>
<evidence type="ECO:0000256" key="1">
    <source>
        <dbReference type="SAM" id="MobiDB-lite"/>
    </source>
</evidence>
<reference evidence="2" key="2">
    <citation type="journal article" date="2022" name="Res Sq">
        <title>Comparative Genomics Reveals Insights into the Divergent Evolution of Astigmatic Mites and Household Pest Adaptations.</title>
        <authorList>
            <person name="Xiong Q."/>
            <person name="Wan A.T.-Y."/>
            <person name="Liu X.-Y."/>
            <person name="Fung C.S.-H."/>
            <person name="Xiao X."/>
            <person name="Malainual N."/>
            <person name="Hou J."/>
            <person name="Wang L."/>
            <person name="Wang M."/>
            <person name="Yang K."/>
            <person name="Cui Y."/>
            <person name="Leung E."/>
            <person name="Nong W."/>
            <person name="Shin S.-K."/>
            <person name="Au S."/>
            <person name="Jeong K.Y."/>
            <person name="Chew F.T."/>
            <person name="Hui J."/>
            <person name="Leung T.F."/>
            <person name="Tungtrongchitr A."/>
            <person name="Zhong N."/>
            <person name="Liu Z."/>
            <person name="Tsui S."/>
        </authorList>
    </citation>
    <scope>NUCLEOTIDE SEQUENCE</scope>
    <source>
        <strain evidence="2">Derf</strain>
        <tissue evidence="2">Whole organism</tissue>
    </source>
</reference>
<accession>A0A922L195</accession>
<sequence>MDCKSNRYCFTFAYTTLNMVDHTYSWTNGKHPTDVVVVDDDDDRVKDVENNPRTHIGTLDPNGSTSHGNHDHQLWMLAG</sequence>
<dbReference type="AlphaFoldDB" id="A0A922L195"/>